<dbReference type="STRING" id="286115.A0A507DRS1"/>
<evidence type="ECO:0000313" key="1">
    <source>
        <dbReference type="EMBL" id="TPX45562.1"/>
    </source>
</evidence>
<dbReference type="EMBL" id="QEAN01000013">
    <property type="protein sequence ID" value="TPX53658.1"/>
    <property type="molecule type" value="Genomic_DNA"/>
</dbReference>
<dbReference type="Proteomes" id="UP000320475">
    <property type="component" value="Unassembled WGS sequence"/>
</dbReference>
<sequence>MASILAWRDLSVKHIHEFYAIDTPESAVKYLSILCGMDRDSEKDSILLDLYYYTLKFAKDKAFSAEQASALFSIVKATHQSCTATPFIQMDKDYANFRKLVVQHSVQRPPFSLKIFSLGDMKAVTEYVTNTYFRHYMLYKYAFSKRMRLDFAVEDPSAAAEKDGNGASGTLEDETNAAQPVEAAIAAAVVPAAAEASHPDPKPPVVPAVETLKAPEAVSETPKDRAAVELNKIIQATVGPRLDEMLKTITQKITQQDEQIMKQLKKLEEAEAGTSIKTGKSK</sequence>
<evidence type="ECO:0000313" key="3">
    <source>
        <dbReference type="Proteomes" id="UP000317494"/>
    </source>
</evidence>
<dbReference type="InterPro" id="IPR032727">
    <property type="entry name" value="CLAMP"/>
</dbReference>
<name>A0A507DRS1_9FUNG</name>
<dbReference type="EMBL" id="QEAM01000137">
    <property type="protein sequence ID" value="TPX45562.1"/>
    <property type="molecule type" value="Genomic_DNA"/>
</dbReference>
<dbReference type="Proteomes" id="UP000317494">
    <property type="component" value="Unassembled WGS sequence"/>
</dbReference>
<dbReference type="AlphaFoldDB" id="A0A507DRS1"/>
<dbReference type="OrthoDB" id="425082at2759"/>
<organism evidence="2 3">
    <name type="scientific">Synchytrium endobioticum</name>
    <dbReference type="NCBI Taxonomy" id="286115"/>
    <lineage>
        <taxon>Eukaryota</taxon>
        <taxon>Fungi</taxon>
        <taxon>Fungi incertae sedis</taxon>
        <taxon>Chytridiomycota</taxon>
        <taxon>Chytridiomycota incertae sedis</taxon>
        <taxon>Chytridiomycetes</taxon>
        <taxon>Synchytriales</taxon>
        <taxon>Synchytriaceae</taxon>
        <taxon>Synchytrium</taxon>
    </lineage>
</organism>
<dbReference type="VEuPathDB" id="FungiDB:SeMB42_g00660"/>
<keyword evidence="3" id="KW-1185">Reference proteome</keyword>
<protein>
    <submittedName>
        <fullName evidence="2">Uncharacterized protein</fullName>
    </submittedName>
</protein>
<dbReference type="Pfam" id="PF14769">
    <property type="entry name" value="CLAMP"/>
    <property type="match status" value="1"/>
</dbReference>
<dbReference type="PANTHER" id="PTHR28457">
    <property type="entry name" value="COILED-COIL DOMAIN-CONTAINING PROTEIN 189"/>
    <property type="match status" value="1"/>
</dbReference>
<evidence type="ECO:0000313" key="2">
    <source>
        <dbReference type="EMBL" id="TPX53658.1"/>
    </source>
</evidence>
<evidence type="ECO:0000313" key="4">
    <source>
        <dbReference type="Proteomes" id="UP000320475"/>
    </source>
</evidence>
<dbReference type="PANTHER" id="PTHR28457:SF1">
    <property type="entry name" value="CILIA- AND FLAGELLA-ASSOCIATED PROTEIN 119"/>
    <property type="match status" value="1"/>
</dbReference>
<proteinExistence type="predicted"/>
<comment type="caution">
    <text evidence="2">The sequence shown here is derived from an EMBL/GenBank/DDBJ whole genome shotgun (WGS) entry which is preliminary data.</text>
</comment>
<accession>A0A507DRS1</accession>
<reference evidence="3 4" key="1">
    <citation type="journal article" date="2019" name="Sci. Rep.">
        <title>Comparative genomics of chytrid fungi reveal insights into the obligate biotrophic and pathogenic lifestyle of Synchytrium endobioticum.</title>
        <authorList>
            <person name="van de Vossenberg B.T.L.H."/>
            <person name="Warris S."/>
            <person name="Nguyen H.D.T."/>
            <person name="van Gent-Pelzer M.P.E."/>
            <person name="Joly D.L."/>
            <person name="van de Geest H.C."/>
            <person name="Bonants P.J.M."/>
            <person name="Smith D.S."/>
            <person name="Levesque C.A."/>
            <person name="van der Lee T.A.J."/>
        </authorList>
    </citation>
    <scope>NUCLEOTIDE SEQUENCE [LARGE SCALE GENOMIC DNA]</scope>
    <source>
        <strain evidence="1 4">LEV6574</strain>
        <strain evidence="2 3">MB42</strain>
    </source>
</reference>
<gene>
    <name evidence="1" type="ORF">SeLEV6574_g03801</name>
    <name evidence="2" type="ORF">SeMB42_g00660</name>
</gene>